<evidence type="ECO:0000313" key="2">
    <source>
        <dbReference type="EMBL" id="BAF60869.1"/>
    </source>
</evidence>
<dbReference type="KEGG" id="pth:PTH_2687"/>
<dbReference type="STRING" id="370438.PTH_2687"/>
<name>A5CYR6_PELTS</name>
<dbReference type="HOGENOM" id="CLU_936423_0_0_9"/>
<dbReference type="Proteomes" id="UP000006556">
    <property type="component" value="Chromosome"/>
</dbReference>
<gene>
    <name evidence="2" type="ordered locus">PTH_2687</name>
</gene>
<feature type="region of interest" description="Disordered" evidence="1">
    <location>
        <begin position="1"/>
        <end position="60"/>
    </location>
</feature>
<accession>A5CYR6</accession>
<sequence length="297" mass="33415">MRPGTGRSANRQCDRYARGWPQRTSAAKDRCRNSECYQESAGRKSQARRPPGQAHCRRPPGIRSNLFRLLSPAPPPGKRVHKLYPAFSSPSRPFFFLLLFQLNYNRLGRSRKGICGDPQFLLPPAARETAQKVVCGADGKVDIACFVMHRQHILRLKLFNHPDRLASSNGVKTSHRDHKDVHPADLFHLLLLQHMAQVPQVANPQPLRLNHKDGILPSLAAFRRVVEGRDSRNGDAFQIMAALPLNYTGPAGNLLHCIVIEMLVADRNHVGRIGRTRVPHFRAERIGHQHPAVRKGN</sequence>
<protein>
    <submittedName>
        <fullName evidence="2">Uncharacterized protein</fullName>
    </submittedName>
</protein>
<proteinExistence type="predicted"/>
<reference evidence="3" key="1">
    <citation type="journal article" date="2008" name="Genome Res.">
        <title>The genome of Pelotomaculum thermopropionicum reveals niche-associated evolution in anaerobic microbiota.</title>
        <authorList>
            <person name="Kosaka T."/>
            <person name="Kato S."/>
            <person name="Shimoyama T."/>
            <person name="Ishii S."/>
            <person name="Abe T."/>
            <person name="Watanabe K."/>
        </authorList>
    </citation>
    <scope>NUCLEOTIDE SEQUENCE [LARGE SCALE GENOMIC DNA]</scope>
    <source>
        <strain evidence="3">DSM 13744 / JCM 10971 / SI</strain>
    </source>
</reference>
<organism evidence="2 3">
    <name type="scientific">Pelotomaculum thermopropionicum (strain DSM 13744 / JCM 10971 / SI)</name>
    <dbReference type="NCBI Taxonomy" id="370438"/>
    <lineage>
        <taxon>Bacteria</taxon>
        <taxon>Bacillati</taxon>
        <taxon>Bacillota</taxon>
        <taxon>Clostridia</taxon>
        <taxon>Eubacteriales</taxon>
        <taxon>Desulfotomaculaceae</taxon>
        <taxon>Pelotomaculum</taxon>
    </lineage>
</organism>
<dbReference type="EMBL" id="AP009389">
    <property type="protein sequence ID" value="BAF60869.1"/>
    <property type="molecule type" value="Genomic_DNA"/>
</dbReference>
<dbReference type="AlphaFoldDB" id="A5CYR6"/>
<evidence type="ECO:0000313" key="3">
    <source>
        <dbReference type="Proteomes" id="UP000006556"/>
    </source>
</evidence>
<keyword evidence="3" id="KW-1185">Reference proteome</keyword>
<evidence type="ECO:0000256" key="1">
    <source>
        <dbReference type="SAM" id="MobiDB-lite"/>
    </source>
</evidence>